<proteinExistence type="inferred from homology"/>
<dbReference type="Pfam" id="PF00389">
    <property type="entry name" value="2-Hacid_dh"/>
    <property type="match status" value="1"/>
</dbReference>
<dbReference type="CDD" id="cd12169">
    <property type="entry name" value="PGDH_like_1"/>
    <property type="match status" value="1"/>
</dbReference>
<evidence type="ECO:0000256" key="1">
    <source>
        <dbReference type="ARBA" id="ARBA00005854"/>
    </source>
</evidence>
<dbReference type="InterPro" id="IPR006140">
    <property type="entry name" value="D-isomer_DH_NAD-bd"/>
</dbReference>
<gene>
    <name evidence="8" type="ORF">LTR24_006139</name>
</gene>
<dbReference type="SUPFAM" id="SSF52283">
    <property type="entry name" value="Formate/glycerate dehydrogenase catalytic domain-like"/>
    <property type="match status" value="1"/>
</dbReference>
<dbReference type="InterPro" id="IPR029753">
    <property type="entry name" value="D-isomer_DH_CS"/>
</dbReference>
<dbReference type="InterPro" id="IPR036291">
    <property type="entry name" value="NAD(P)-bd_dom_sf"/>
</dbReference>
<comment type="caution">
    <text evidence="8">The sequence shown here is derived from an EMBL/GenBank/DDBJ whole genome shotgun (WGS) entry which is preliminary data.</text>
</comment>
<evidence type="ECO:0000256" key="5">
    <source>
        <dbReference type="RuleBase" id="RU003719"/>
    </source>
</evidence>
<protein>
    <submittedName>
        <fullName evidence="8">Uncharacterized protein</fullName>
    </submittedName>
</protein>
<evidence type="ECO:0000256" key="4">
    <source>
        <dbReference type="ARBA" id="ARBA00023027"/>
    </source>
</evidence>
<dbReference type="Gene3D" id="3.40.50.720">
    <property type="entry name" value="NAD(P)-binding Rossmann-like Domain"/>
    <property type="match status" value="2"/>
</dbReference>
<dbReference type="PANTHER" id="PTHR42789">
    <property type="entry name" value="D-ISOMER SPECIFIC 2-HYDROXYACID DEHYDROGENASE FAMILY PROTEIN (AFU_ORTHOLOGUE AFUA_6G10090)"/>
    <property type="match status" value="1"/>
</dbReference>
<evidence type="ECO:0000259" key="7">
    <source>
        <dbReference type="Pfam" id="PF02826"/>
    </source>
</evidence>
<dbReference type="PROSITE" id="PS00671">
    <property type="entry name" value="D_2_HYDROXYACID_DH_3"/>
    <property type="match status" value="1"/>
</dbReference>
<evidence type="ECO:0000259" key="6">
    <source>
        <dbReference type="Pfam" id="PF00389"/>
    </source>
</evidence>
<comment type="similarity">
    <text evidence="1 5">Belongs to the D-isomer specific 2-hydroxyacid dehydrogenase family.</text>
</comment>
<dbReference type="InterPro" id="IPR006139">
    <property type="entry name" value="D-isomer_2_OHA_DH_cat_dom"/>
</dbReference>
<dbReference type="InterPro" id="IPR050857">
    <property type="entry name" value="D-2-hydroxyacid_DH"/>
</dbReference>
<dbReference type="PANTHER" id="PTHR42789:SF1">
    <property type="entry name" value="D-ISOMER SPECIFIC 2-HYDROXYACID DEHYDROGENASE FAMILY PROTEIN (AFU_ORTHOLOGUE AFUA_6G10090)"/>
    <property type="match status" value="1"/>
</dbReference>
<sequence length="368" mass="39367">MTPTTTQQPETSPDKAKGVLVAILDDYTTPALSATAFQKLLHDSSNQTIPNLTYDIHPSTLNTRTPAGLSAATERLRPYEVICTMRERTPFPADLLNALPNLKLLLTTGMRNASIDLAAARDAGVIVAGTKGSAKIPGFDPTNEQTWALILGVCKGIAGDDARVKSGEGRWQDGVNIGLAGKTLGVLGLGRLGLQCAVTGKMGFGMDVLAWSENLTQEKADEAGKSRGLDAGAIRVAGSKEEFFRGADVVSVHYVLSERSRGIVGGAELGWMKGSAVLVNTSRGPLVEEGALVEALREGSIAGVGLDVFEVEPLPKDSVWRDRAWGRRVVLSPHMGYVEESTMKAWYEQQADSVRRYLTGEELTVVMT</sequence>
<keyword evidence="4" id="KW-0520">NAD</keyword>
<evidence type="ECO:0000313" key="8">
    <source>
        <dbReference type="EMBL" id="KAK5089497.1"/>
    </source>
</evidence>
<dbReference type="SUPFAM" id="SSF51735">
    <property type="entry name" value="NAD(P)-binding Rossmann-fold domains"/>
    <property type="match status" value="1"/>
</dbReference>
<evidence type="ECO:0000313" key="9">
    <source>
        <dbReference type="Proteomes" id="UP001345013"/>
    </source>
</evidence>
<keyword evidence="9" id="KW-1185">Reference proteome</keyword>
<dbReference type="EMBL" id="JAVRRG010000076">
    <property type="protein sequence ID" value="KAK5089497.1"/>
    <property type="molecule type" value="Genomic_DNA"/>
</dbReference>
<evidence type="ECO:0000256" key="3">
    <source>
        <dbReference type="ARBA" id="ARBA00023002"/>
    </source>
</evidence>
<organism evidence="8 9">
    <name type="scientific">Lithohypha guttulata</name>
    <dbReference type="NCBI Taxonomy" id="1690604"/>
    <lineage>
        <taxon>Eukaryota</taxon>
        <taxon>Fungi</taxon>
        <taxon>Dikarya</taxon>
        <taxon>Ascomycota</taxon>
        <taxon>Pezizomycotina</taxon>
        <taxon>Eurotiomycetes</taxon>
        <taxon>Chaetothyriomycetidae</taxon>
        <taxon>Chaetothyriales</taxon>
        <taxon>Trichomeriaceae</taxon>
        <taxon>Lithohypha</taxon>
    </lineage>
</organism>
<reference evidence="8 9" key="1">
    <citation type="submission" date="2023-08" db="EMBL/GenBank/DDBJ databases">
        <title>Black Yeasts Isolated from many extreme environments.</title>
        <authorList>
            <person name="Coleine C."/>
            <person name="Stajich J.E."/>
            <person name="Selbmann L."/>
        </authorList>
    </citation>
    <scope>NUCLEOTIDE SEQUENCE [LARGE SCALE GENOMIC DNA]</scope>
    <source>
        <strain evidence="8 9">CCFEE 5885</strain>
    </source>
</reference>
<dbReference type="InterPro" id="IPR029752">
    <property type="entry name" value="D-isomer_DH_CS1"/>
</dbReference>
<accession>A0ABR0K6U3</accession>
<name>A0ABR0K6U3_9EURO</name>
<dbReference type="Proteomes" id="UP001345013">
    <property type="component" value="Unassembled WGS sequence"/>
</dbReference>
<keyword evidence="3 5" id="KW-0560">Oxidoreductase</keyword>
<dbReference type="PROSITE" id="PS00065">
    <property type="entry name" value="D_2_HYDROXYACID_DH_1"/>
    <property type="match status" value="1"/>
</dbReference>
<feature type="domain" description="D-isomer specific 2-hydroxyacid dehydrogenase catalytic" evidence="6">
    <location>
        <begin position="71"/>
        <end position="363"/>
    </location>
</feature>
<feature type="domain" description="D-isomer specific 2-hydroxyacid dehydrogenase NAD-binding" evidence="7">
    <location>
        <begin position="148"/>
        <end position="336"/>
    </location>
</feature>
<evidence type="ECO:0000256" key="2">
    <source>
        <dbReference type="ARBA" id="ARBA00022605"/>
    </source>
</evidence>
<dbReference type="Pfam" id="PF02826">
    <property type="entry name" value="2-Hacid_dh_C"/>
    <property type="match status" value="1"/>
</dbReference>
<keyword evidence="2" id="KW-0028">Amino-acid biosynthesis</keyword>